<proteinExistence type="predicted"/>
<gene>
    <name evidence="8" type="ORF">BW47_02495</name>
</gene>
<reference evidence="8 9" key="1">
    <citation type="submission" date="2014-02" db="EMBL/GenBank/DDBJ databases">
        <title>Diversity of Thermotogales isolates from hydrothermal vents.</title>
        <authorList>
            <person name="Haverkamp T.H.A."/>
            <person name="Lossouarn J."/>
            <person name="Geslin C."/>
            <person name="Nesbo C.L."/>
        </authorList>
    </citation>
    <scope>NUCLEOTIDE SEQUENCE [LARGE SCALE GENOMIC DNA]</scope>
    <source>
        <strain evidence="8 9">431</strain>
    </source>
</reference>
<evidence type="ECO:0000256" key="2">
    <source>
        <dbReference type="ARBA" id="ARBA00022475"/>
    </source>
</evidence>
<feature type="transmembrane region" description="Helical" evidence="6">
    <location>
        <begin position="31"/>
        <end position="48"/>
    </location>
</feature>
<protein>
    <submittedName>
        <fullName evidence="8">Membrane protein</fullName>
    </submittedName>
</protein>
<keyword evidence="3 6" id="KW-0812">Transmembrane</keyword>
<dbReference type="Proteomes" id="UP000185490">
    <property type="component" value="Chromosome"/>
</dbReference>
<dbReference type="InterPro" id="IPR037185">
    <property type="entry name" value="EmrE-like"/>
</dbReference>
<feature type="domain" description="EamA" evidence="7">
    <location>
        <begin position="7"/>
        <end position="129"/>
    </location>
</feature>
<feature type="transmembrane region" description="Helical" evidence="6">
    <location>
        <begin position="200"/>
        <end position="223"/>
    </location>
</feature>
<feature type="transmembrane region" description="Helical" evidence="6">
    <location>
        <begin position="260"/>
        <end position="276"/>
    </location>
</feature>
<dbReference type="InterPro" id="IPR000620">
    <property type="entry name" value="EamA_dom"/>
</dbReference>
<feature type="transmembrane region" description="Helical" evidence="6">
    <location>
        <begin position="235"/>
        <end position="254"/>
    </location>
</feature>
<feature type="transmembrane region" description="Helical" evidence="6">
    <location>
        <begin position="112"/>
        <end position="132"/>
    </location>
</feature>
<keyword evidence="5 6" id="KW-0472">Membrane</keyword>
<feature type="transmembrane region" description="Helical" evidence="6">
    <location>
        <begin position="55"/>
        <end position="74"/>
    </location>
</feature>
<feature type="transmembrane region" description="Helical" evidence="6">
    <location>
        <begin position="86"/>
        <end position="105"/>
    </location>
</feature>
<accession>A0ABN4V214</accession>
<evidence type="ECO:0000259" key="7">
    <source>
        <dbReference type="Pfam" id="PF00892"/>
    </source>
</evidence>
<name>A0ABN4V214_9BACT</name>
<dbReference type="EMBL" id="CP007389">
    <property type="protein sequence ID" value="APT73496.1"/>
    <property type="molecule type" value="Genomic_DNA"/>
</dbReference>
<evidence type="ECO:0000256" key="6">
    <source>
        <dbReference type="SAM" id="Phobius"/>
    </source>
</evidence>
<keyword evidence="9" id="KW-1185">Reference proteome</keyword>
<evidence type="ECO:0000256" key="5">
    <source>
        <dbReference type="ARBA" id="ARBA00023136"/>
    </source>
</evidence>
<evidence type="ECO:0000313" key="9">
    <source>
        <dbReference type="Proteomes" id="UP000185490"/>
    </source>
</evidence>
<comment type="subcellular location">
    <subcellularLocation>
        <location evidence="1">Cell membrane</location>
        <topology evidence="1">Multi-pass membrane protein</topology>
    </subcellularLocation>
</comment>
<organism evidence="8 9">
    <name type="scientific">Thermosipho melanesiensis</name>
    <dbReference type="NCBI Taxonomy" id="46541"/>
    <lineage>
        <taxon>Bacteria</taxon>
        <taxon>Thermotogati</taxon>
        <taxon>Thermotogota</taxon>
        <taxon>Thermotogae</taxon>
        <taxon>Thermotogales</taxon>
        <taxon>Fervidobacteriaceae</taxon>
        <taxon>Thermosipho</taxon>
    </lineage>
</organism>
<evidence type="ECO:0000256" key="1">
    <source>
        <dbReference type="ARBA" id="ARBA00004651"/>
    </source>
</evidence>
<dbReference type="InterPro" id="IPR051258">
    <property type="entry name" value="Diverse_Substrate_Transporter"/>
</dbReference>
<sequence length="289" mass="32930">MKYIPLTLVVFFWGLSFIATSVVVKEMSPLVAAFLRFLIALSVLFVVPKKRKISLFNIHKIMAGFWGITMYFVAENFSLRFTTPTNAAMIVSTAPIWYVLFTQLVHKKRTHLFQYFASIVAIFGVGLVILNGRLYLDVNPIGDLLAFGAAFSWVFYTHHILKLSDHASITAVFEITFWGVITLIPFTLIEFFFFNAKINYSINIIFGLLYLGILCSAIGYIMWNKSIETLGDRTTTNAVYVIPIITAIFESIIFRRLPTFLLISGIILVVIGLYIFEKHEERGEKYGQK</sequence>
<keyword evidence="4 6" id="KW-1133">Transmembrane helix</keyword>
<feature type="transmembrane region" description="Helical" evidence="6">
    <location>
        <begin position="144"/>
        <end position="163"/>
    </location>
</feature>
<evidence type="ECO:0000256" key="4">
    <source>
        <dbReference type="ARBA" id="ARBA00022989"/>
    </source>
</evidence>
<evidence type="ECO:0000313" key="8">
    <source>
        <dbReference type="EMBL" id="APT73496.1"/>
    </source>
</evidence>
<dbReference type="RefSeq" id="WP_012056691.1">
    <property type="nucleotide sequence ID" value="NZ_CP007389.1"/>
</dbReference>
<feature type="domain" description="EamA" evidence="7">
    <location>
        <begin position="141"/>
        <end position="275"/>
    </location>
</feature>
<evidence type="ECO:0000256" key="3">
    <source>
        <dbReference type="ARBA" id="ARBA00022692"/>
    </source>
</evidence>
<dbReference type="PANTHER" id="PTHR42920">
    <property type="entry name" value="OS03G0707200 PROTEIN-RELATED"/>
    <property type="match status" value="1"/>
</dbReference>
<dbReference type="PANTHER" id="PTHR42920:SF11">
    <property type="entry name" value="INNER MEMBRANE PROTEIN YTFF"/>
    <property type="match status" value="1"/>
</dbReference>
<dbReference type="Pfam" id="PF00892">
    <property type="entry name" value="EamA"/>
    <property type="match status" value="2"/>
</dbReference>
<dbReference type="SUPFAM" id="SSF103481">
    <property type="entry name" value="Multidrug resistance efflux transporter EmrE"/>
    <property type="match status" value="2"/>
</dbReference>
<keyword evidence="2" id="KW-1003">Cell membrane</keyword>
<feature type="transmembrane region" description="Helical" evidence="6">
    <location>
        <begin position="175"/>
        <end position="194"/>
    </location>
</feature>